<dbReference type="InterPro" id="IPR036960">
    <property type="entry name" value="T-box_sf"/>
</dbReference>
<dbReference type="GO" id="GO:0000981">
    <property type="term" value="F:DNA-binding transcription factor activity, RNA polymerase II-specific"/>
    <property type="evidence" value="ECO:0007669"/>
    <property type="project" value="TreeGrafter"/>
</dbReference>
<dbReference type="GO" id="GO:0000785">
    <property type="term" value="C:chromatin"/>
    <property type="evidence" value="ECO:0007669"/>
    <property type="project" value="TreeGrafter"/>
</dbReference>
<dbReference type="Gene3D" id="2.60.40.820">
    <property type="entry name" value="Transcription factor, T-box"/>
    <property type="match status" value="1"/>
</dbReference>
<dbReference type="CDD" id="cd00182">
    <property type="entry name" value="T-box"/>
    <property type="match status" value="1"/>
</dbReference>
<dbReference type="EMBL" id="WUAV01000004">
    <property type="protein sequence ID" value="KAF1756080.1"/>
    <property type="molecule type" value="Genomic_DNA"/>
</dbReference>
<comment type="subcellular location">
    <subcellularLocation>
        <location evidence="5">Nucleus</location>
    </subcellularLocation>
</comment>
<keyword evidence="1" id="KW-0805">Transcription regulation</keyword>
<dbReference type="CTD" id="9813611"/>
<dbReference type="GO" id="GO:0045893">
    <property type="term" value="P:positive regulation of DNA-templated transcription"/>
    <property type="evidence" value="ECO:0007669"/>
    <property type="project" value="InterPro"/>
</dbReference>
<dbReference type="GO" id="GO:0001708">
    <property type="term" value="P:cell fate specification"/>
    <property type="evidence" value="ECO:0007669"/>
    <property type="project" value="TreeGrafter"/>
</dbReference>
<dbReference type="RefSeq" id="XP_053583964.1">
    <property type="nucleotide sequence ID" value="XM_053729192.1"/>
</dbReference>
<name>A0A6A5GLA7_CAERE</name>
<gene>
    <name evidence="7" type="ORF">GCK72_012533</name>
</gene>
<protein>
    <recommendedName>
        <fullName evidence="6">T-box domain-containing protein</fullName>
    </recommendedName>
</protein>
<evidence type="ECO:0000256" key="5">
    <source>
        <dbReference type="PROSITE-ProRule" id="PRU00201"/>
    </source>
</evidence>
<dbReference type="GeneID" id="9813611"/>
<keyword evidence="4 5" id="KW-0539">Nucleus</keyword>
<dbReference type="AlphaFoldDB" id="A0A6A5GLA7"/>
<evidence type="ECO:0000256" key="2">
    <source>
        <dbReference type="ARBA" id="ARBA00023125"/>
    </source>
</evidence>
<dbReference type="SMART" id="SM00425">
    <property type="entry name" value="TBOX"/>
    <property type="match status" value="1"/>
</dbReference>
<evidence type="ECO:0000313" key="8">
    <source>
        <dbReference type="Proteomes" id="UP000483820"/>
    </source>
</evidence>
<dbReference type="InterPro" id="IPR008967">
    <property type="entry name" value="p53-like_TF_DNA-bd_sf"/>
</dbReference>
<reference evidence="7 8" key="1">
    <citation type="submission" date="2019-12" db="EMBL/GenBank/DDBJ databases">
        <title>Chromosome-level assembly of the Caenorhabditis remanei genome.</title>
        <authorList>
            <person name="Teterina A.A."/>
            <person name="Willis J.H."/>
            <person name="Phillips P.C."/>
        </authorList>
    </citation>
    <scope>NUCLEOTIDE SEQUENCE [LARGE SCALE GENOMIC DNA]</scope>
    <source>
        <strain evidence="7 8">PX506</strain>
        <tissue evidence="7">Whole organism</tissue>
    </source>
</reference>
<evidence type="ECO:0000256" key="4">
    <source>
        <dbReference type="ARBA" id="ARBA00023242"/>
    </source>
</evidence>
<evidence type="ECO:0000259" key="6">
    <source>
        <dbReference type="PROSITE" id="PS50252"/>
    </source>
</evidence>
<dbReference type="GO" id="GO:0005634">
    <property type="term" value="C:nucleus"/>
    <property type="evidence" value="ECO:0007669"/>
    <property type="project" value="UniProtKB-SubCell"/>
</dbReference>
<evidence type="ECO:0000313" key="7">
    <source>
        <dbReference type="EMBL" id="KAF1756080.1"/>
    </source>
</evidence>
<dbReference type="Pfam" id="PF00907">
    <property type="entry name" value="T-box"/>
    <property type="match status" value="1"/>
</dbReference>
<dbReference type="PROSITE" id="PS50252">
    <property type="entry name" value="TBOX_3"/>
    <property type="match status" value="1"/>
</dbReference>
<dbReference type="GO" id="GO:0000978">
    <property type="term" value="F:RNA polymerase II cis-regulatory region sequence-specific DNA binding"/>
    <property type="evidence" value="ECO:0007669"/>
    <property type="project" value="InterPro"/>
</dbReference>
<proteinExistence type="predicted"/>
<dbReference type="InterPro" id="IPR001699">
    <property type="entry name" value="TF_T-box"/>
</dbReference>
<accession>A0A6A5GLA7</accession>
<dbReference type="PANTHER" id="PTHR11267:SF204">
    <property type="entry name" value="SPADETAIL"/>
    <property type="match status" value="1"/>
</dbReference>
<comment type="caution">
    <text evidence="5">Lacks conserved residue(s) required for the propagation of feature annotation.</text>
</comment>
<dbReference type="InterPro" id="IPR046360">
    <property type="entry name" value="T-box_DNA-bd"/>
</dbReference>
<comment type="caution">
    <text evidence="7">The sequence shown here is derived from an EMBL/GenBank/DDBJ whole genome shotgun (WGS) entry which is preliminary data.</text>
</comment>
<dbReference type="PANTHER" id="PTHR11267">
    <property type="entry name" value="T-BOX PROTEIN-RELATED"/>
    <property type="match status" value="1"/>
</dbReference>
<keyword evidence="3" id="KW-0804">Transcription</keyword>
<keyword evidence="2 5" id="KW-0238">DNA-binding</keyword>
<sequence length="253" mass="29514">MYPPLCEITVSLRESELWKKIHSLGNEIPVKPVGRLIFPLLNFNVSGFDPEGVYTMGIKLRRVNTKVLEFKKNKIPNKWRETGQSVEHFPLESNEIFETSKRGEYWMNWGIKFEKIKIHTNGRYNQSAKYVFGKEEMMLVNTRCKYVPILTIYKIENEKKQLLKQFVFEETQFITVESRSVLLDVTTPPFHQNLSSSQKDHHLSGAFQIFQVPAARYADGLEQYLPKDPVARMEFEQADLDDIIMCTLLDSTL</sequence>
<dbReference type="Proteomes" id="UP000483820">
    <property type="component" value="Chromosome IV"/>
</dbReference>
<organism evidence="7 8">
    <name type="scientific">Caenorhabditis remanei</name>
    <name type="common">Caenorhabditis vulgaris</name>
    <dbReference type="NCBI Taxonomy" id="31234"/>
    <lineage>
        <taxon>Eukaryota</taxon>
        <taxon>Metazoa</taxon>
        <taxon>Ecdysozoa</taxon>
        <taxon>Nematoda</taxon>
        <taxon>Chromadorea</taxon>
        <taxon>Rhabditida</taxon>
        <taxon>Rhabditina</taxon>
        <taxon>Rhabditomorpha</taxon>
        <taxon>Rhabditoidea</taxon>
        <taxon>Rhabditidae</taxon>
        <taxon>Peloderinae</taxon>
        <taxon>Caenorhabditis</taxon>
    </lineage>
</organism>
<evidence type="ECO:0000256" key="3">
    <source>
        <dbReference type="ARBA" id="ARBA00023163"/>
    </source>
</evidence>
<feature type="domain" description="T-box" evidence="6">
    <location>
        <begin position="12"/>
        <end position="176"/>
    </location>
</feature>
<evidence type="ECO:0000256" key="1">
    <source>
        <dbReference type="ARBA" id="ARBA00023015"/>
    </source>
</evidence>
<dbReference type="SUPFAM" id="SSF49417">
    <property type="entry name" value="p53-like transcription factors"/>
    <property type="match status" value="1"/>
</dbReference>
<dbReference type="KEGG" id="crq:GCK72_012533"/>